<evidence type="ECO:0008006" key="4">
    <source>
        <dbReference type="Google" id="ProtNLM"/>
    </source>
</evidence>
<feature type="transmembrane region" description="Helical" evidence="1">
    <location>
        <begin position="20"/>
        <end position="53"/>
    </location>
</feature>
<feature type="transmembrane region" description="Helical" evidence="1">
    <location>
        <begin position="92"/>
        <end position="116"/>
    </location>
</feature>
<protein>
    <recommendedName>
        <fullName evidence="4">M48 family metalloprotease</fullName>
    </recommendedName>
</protein>
<evidence type="ECO:0000313" key="2">
    <source>
        <dbReference type="EMBL" id="MVT43573.1"/>
    </source>
</evidence>
<evidence type="ECO:0000313" key="3">
    <source>
        <dbReference type="Proteomes" id="UP000468388"/>
    </source>
</evidence>
<dbReference type="AlphaFoldDB" id="A0A6N8JE94"/>
<gene>
    <name evidence="2" type="ORF">GO495_23450</name>
</gene>
<dbReference type="RefSeq" id="WP_157302330.1">
    <property type="nucleotide sequence ID" value="NZ_BAAAZB010000021.1"/>
</dbReference>
<evidence type="ECO:0000256" key="1">
    <source>
        <dbReference type="SAM" id="Phobius"/>
    </source>
</evidence>
<feature type="transmembrane region" description="Helical" evidence="1">
    <location>
        <begin position="279"/>
        <end position="298"/>
    </location>
</feature>
<name>A0A6N8JE94_9BACT</name>
<keyword evidence="3" id="KW-1185">Reference proteome</keyword>
<feature type="transmembrane region" description="Helical" evidence="1">
    <location>
        <begin position="122"/>
        <end position="147"/>
    </location>
</feature>
<keyword evidence="1" id="KW-1133">Transmembrane helix</keyword>
<dbReference type="OrthoDB" id="9789270at2"/>
<organism evidence="2 3">
    <name type="scientific">Chitinophaga oryziterrae</name>
    <dbReference type="NCBI Taxonomy" id="1031224"/>
    <lineage>
        <taxon>Bacteria</taxon>
        <taxon>Pseudomonadati</taxon>
        <taxon>Bacteroidota</taxon>
        <taxon>Chitinophagia</taxon>
        <taxon>Chitinophagales</taxon>
        <taxon>Chitinophagaceae</taxon>
        <taxon>Chitinophaga</taxon>
    </lineage>
</organism>
<dbReference type="EMBL" id="WRXO01000008">
    <property type="protein sequence ID" value="MVT43573.1"/>
    <property type="molecule type" value="Genomic_DNA"/>
</dbReference>
<proteinExistence type="predicted"/>
<sequence>MIKNVLFWFKPGRAAGFKKVITAVFLFFVVYAVLLITVALLATAICYTGLRIIITTPEFLVIAAGAGLVAFGCLVLFLLIKFLFTPWQHDKVIYAVITSAALALVAVSGSSGIWIIMARPAMVAIVVGAALIASDGLVLFFLIRYLFRVAENINPGRLEITEEQHSQLFAFIRQLTTDVGMPFPKKVFVSPEVNVSVFYNVGLWSIFLPVSGNLEIGLGLVNSINIAEFKAILACEFGYFSRRSTKRFIYQANYLIYNLLYDNRRDAKFMQSRAKMRDVFAFFALPAGKIGKGILLILKKVYKIISKNYQTISHEVSFHADAIAAGVAGRNNLVTALNRIAVAGGCYTIALNAASTFMKEKKVTRNIFSNQLTVLRSGFVHPLSGSRINYKNQWACYPTLKERIQRLESAVPEEFPDNDISTWDLFSNPKTLQETLTANLYREIKQEPSFQFYEENEFDTWYLANPYKMPAVYKGFYNRRYIDLINWDLEALAAQPVHVQPGALFNEENGQLPSFISRNEKDIATLKAIKEKHVRAESFDFEGTKYERSNCDEIIAKMEEEIVLIKEKLLQTDKQAFSFFYQQNNSVMVLYQQYQAIQRQQIVFTETAGQVIQLINSFYTSTLTSEEVKSTLGKIAAHELVIKKVMRSIIDENIITSGSPLYKQISNYINTQYLYFSDKGKHDEELYALSEMLTGKSPLLEEIQHKYYRKMIEGQLSK</sequence>
<comment type="caution">
    <text evidence="2">The sequence shown here is derived from an EMBL/GenBank/DDBJ whole genome shotgun (WGS) entry which is preliminary data.</text>
</comment>
<feature type="transmembrane region" description="Helical" evidence="1">
    <location>
        <begin position="59"/>
        <end position="80"/>
    </location>
</feature>
<dbReference type="CDD" id="cd07328">
    <property type="entry name" value="M48_Ste24p_like"/>
    <property type="match status" value="1"/>
</dbReference>
<keyword evidence="1" id="KW-0812">Transmembrane</keyword>
<reference evidence="2 3" key="1">
    <citation type="submission" date="2019-12" db="EMBL/GenBank/DDBJ databases">
        <title>The draft genomic sequence of strain Chitinophaga oryziterrae JCM 16595.</title>
        <authorList>
            <person name="Zhang X."/>
        </authorList>
    </citation>
    <scope>NUCLEOTIDE SEQUENCE [LARGE SCALE GENOMIC DNA]</scope>
    <source>
        <strain evidence="2 3">JCM 16595</strain>
    </source>
</reference>
<dbReference type="Proteomes" id="UP000468388">
    <property type="component" value="Unassembled WGS sequence"/>
</dbReference>
<accession>A0A6N8JE94</accession>
<keyword evidence="1" id="KW-0472">Membrane</keyword>